<sequence length="353" mass="37574">MVLAAAVLATLLGASVLLSDSAQASRAATAPGEAAGGPGRGAGAAAMGQPVARRAGKRTFRVIRRAADASELKNFKAKEATLVDPRTFDGAEPKRMIFIGDVHGCLAEFNALLDKVQYKQGEDQIVLVGDLVAKGPDSTGVVSRARQLGAWGVRGNHDDRVIRWYEFIHGPAKGISASELESLQGSGDLPYDDFKPKKEHLGIAQSLAACDAAYFAAFPAMIPLPKPYAGWLVLHGGLDPTKPLAEQKAENVWTTRNIGPDGPISTTDQGDAWFDAWAKAMAGLKPTTPADYTKIQFYKPIYGHDAGRSLQIHPLTKGLDSRCVYGGELTAFVLPGEKLVSVPCKEHVSSKDD</sequence>
<name>A0ACC1K4Q4_9FUNG</name>
<comment type="caution">
    <text evidence="1">The sequence shown here is derived from an EMBL/GenBank/DDBJ whole genome shotgun (WGS) entry which is preliminary data.</text>
</comment>
<reference evidence="1" key="1">
    <citation type="submission" date="2022-07" db="EMBL/GenBank/DDBJ databases">
        <title>Phylogenomic reconstructions and comparative analyses of Kickxellomycotina fungi.</title>
        <authorList>
            <person name="Reynolds N.K."/>
            <person name="Stajich J.E."/>
            <person name="Barry K."/>
            <person name="Grigoriev I.V."/>
            <person name="Crous P."/>
            <person name="Smith M.E."/>
        </authorList>
    </citation>
    <scope>NUCLEOTIDE SEQUENCE</scope>
    <source>
        <strain evidence="1">CBS 109366</strain>
    </source>
</reference>
<dbReference type="Proteomes" id="UP001140234">
    <property type="component" value="Unassembled WGS sequence"/>
</dbReference>
<dbReference type="EMBL" id="JANBUJ010000228">
    <property type="protein sequence ID" value="KAJ2773415.1"/>
    <property type="molecule type" value="Genomic_DNA"/>
</dbReference>
<gene>
    <name evidence="1" type="ORF">IWQ57_001306</name>
</gene>
<evidence type="ECO:0000313" key="2">
    <source>
        <dbReference type="Proteomes" id="UP001140234"/>
    </source>
</evidence>
<proteinExistence type="predicted"/>
<keyword evidence="2" id="KW-1185">Reference proteome</keyword>
<protein>
    <submittedName>
        <fullName evidence="1">Uncharacterized protein</fullName>
    </submittedName>
</protein>
<evidence type="ECO:0000313" key="1">
    <source>
        <dbReference type="EMBL" id="KAJ2773415.1"/>
    </source>
</evidence>
<organism evidence="1 2">
    <name type="scientific">Coemansia nantahalensis</name>
    <dbReference type="NCBI Taxonomy" id="2789366"/>
    <lineage>
        <taxon>Eukaryota</taxon>
        <taxon>Fungi</taxon>
        <taxon>Fungi incertae sedis</taxon>
        <taxon>Zoopagomycota</taxon>
        <taxon>Kickxellomycotina</taxon>
        <taxon>Kickxellomycetes</taxon>
        <taxon>Kickxellales</taxon>
        <taxon>Kickxellaceae</taxon>
        <taxon>Coemansia</taxon>
    </lineage>
</organism>
<accession>A0ACC1K4Q4</accession>